<dbReference type="Proteomes" id="UP000010087">
    <property type="component" value="Chromosome 2"/>
</dbReference>
<evidence type="ECO:0000313" key="3">
    <source>
        <dbReference type="Proteomes" id="UP000010087"/>
    </source>
</evidence>
<evidence type="ECO:0000256" key="1">
    <source>
        <dbReference type="SAM" id="MobiDB-lite"/>
    </source>
</evidence>
<reference evidence="2 3" key="1">
    <citation type="journal article" date="2012" name="PLoS ONE">
        <title>Evolution of Burkholderia pseudomallei in recurrent melioidosis.</title>
        <authorList>
            <person name="Hayden H.S."/>
            <person name="Lim R."/>
            <person name="Brittnacher M.J."/>
            <person name="Sims E.H."/>
            <person name="Ramage E.R."/>
            <person name="Fong C."/>
            <person name="Wu Z."/>
            <person name="Crist E."/>
            <person name="Chang J."/>
            <person name="Zhou Y."/>
            <person name="Radey M."/>
            <person name="Rohmer L."/>
            <person name="Haugen E."/>
            <person name="Gillett W."/>
            <person name="Wuthiekanun V."/>
            <person name="Peacock S.J."/>
            <person name="Kaul R."/>
            <person name="Miller S.I."/>
            <person name="Manoil C."/>
            <person name="Jacobs M.A."/>
        </authorList>
    </citation>
    <scope>NUCLEOTIDE SEQUENCE [LARGE SCALE GENOMIC DNA]</scope>
    <source>
        <strain evidence="2 3">1026b</strain>
    </source>
</reference>
<evidence type="ECO:0000313" key="2">
    <source>
        <dbReference type="EMBL" id="AFI69910.1"/>
    </source>
</evidence>
<dbReference type="EMBL" id="CP002834">
    <property type="protein sequence ID" value="AFI69910.1"/>
    <property type="molecule type" value="Genomic_DNA"/>
</dbReference>
<accession>A0A0H3HVH3</accession>
<name>A0A0H3HVH3_BURP2</name>
<organism evidence="2 3">
    <name type="scientific">Burkholderia pseudomallei (strain 1026b)</name>
    <dbReference type="NCBI Taxonomy" id="884204"/>
    <lineage>
        <taxon>Bacteria</taxon>
        <taxon>Pseudomonadati</taxon>
        <taxon>Pseudomonadota</taxon>
        <taxon>Betaproteobacteria</taxon>
        <taxon>Burkholderiales</taxon>
        <taxon>Burkholderiaceae</taxon>
        <taxon>Burkholderia</taxon>
        <taxon>pseudomallei group</taxon>
    </lineage>
</organism>
<feature type="compositionally biased region" description="Basic and acidic residues" evidence="1">
    <location>
        <begin position="9"/>
        <end position="29"/>
    </location>
</feature>
<protein>
    <submittedName>
        <fullName evidence="2">Uncharacterized protein</fullName>
    </submittedName>
</protein>
<proteinExistence type="predicted"/>
<dbReference type="AlphaFoldDB" id="A0A0H3HVH3"/>
<feature type="region of interest" description="Disordered" evidence="1">
    <location>
        <begin position="1"/>
        <end position="52"/>
    </location>
</feature>
<dbReference type="KEGG" id="bpz:BP1026B_II1676"/>
<gene>
    <name evidence="2" type="ordered locus">BP1026B_II1676</name>
</gene>
<sequence>MKRSGARVIADEPPHIVTDRHEPAQRRCDLGGAGRSAAPRAPDAHRIANAPR</sequence>